<protein>
    <submittedName>
        <fullName evidence="2">Uncharacterized protein</fullName>
    </submittedName>
</protein>
<feature type="compositionally biased region" description="Basic and acidic residues" evidence="1">
    <location>
        <begin position="313"/>
        <end position="333"/>
    </location>
</feature>
<sequence length="333" mass="37570">MLSQFQHLREVDSRTPNDVGGERNLKPLLLKNRFPSLRSLTLHTPKEQSGSFERFTAEFLPVERRPFLLQQLNLTHNGPFEGMDATRLIHQMLDLCDRKVLESFSLHVGSIPHSNPGPPDIVLETLAPLLALSSLRKLELSPVRATDLDNDALEEMAHAWPKLEDLDLSATEEDWVDVPRITLEGLIPLAQFCPNLESISIVFCHWLIVSEEVQSQLDQMTFCNSVKWIFCNRGPTGDRKDAEGVATFIRTLFPKLQGVEWSGDWDYEESGDGYTDDERSTESGSNSADQVGLSHLLEVGDGIGRGQTTNMKKATEAERVKKVERTMKEKRTM</sequence>
<comment type="caution">
    <text evidence="2">The sequence shown here is derived from an EMBL/GenBank/DDBJ whole genome shotgun (WGS) entry which is preliminary data.</text>
</comment>
<dbReference type="AlphaFoldDB" id="A0AAD5V6J4"/>
<feature type="region of interest" description="Disordered" evidence="1">
    <location>
        <begin position="1"/>
        <end position="23"/>
    </location>
</feature>
<dbReference type="Proteomes" id="UP001212997">
    <property type="component" value="Unassembled WGS sequence"/>
</dbReference>
<feature type="compositionally biased region" description="Basic and acidic residues" evidence="1">
    <location>
        <begin position="7"/>
        <end position="23"/>
    </location>
</feature>
<evidence type="ECO:0000313" key="3">
    <source>
        <dbReference type="Proteomes" id="UP001212997"/>
    </source>
</evidence>
<dbReference type="InterPro" id="IPR032675">
    <property type="entry name" value="LRR_dom_sf"/>
</dbReference>
<dbReference type="EMBL" id="JANAWD010000094">
    <property type="protein sequence ID" value="KAJ3487354.1"/>
    <property type="molecule type" value="Genomic_DNA"/>
</dbReference>
<proteinExistence type="predicted"/>
<feature type="region of interest" description="Disordered" evidence="1">
    <location>
        <begin position="267"/>
        <end position="333"/>
    </location>
</feature>
<name>A0AAD5V6J4_9APHY</name>
<accession>A0AAD5V6J4</accession>
<evidence type="ECO:0000313" key="2">
    <source>
        <dbReference type="EMBL" id="KAJ3487354.1"/>
    </source>
</evidence>
<dbReference type="Gene3D" id="3.80.10.10">
    <property type="entry name" value="Ribonuclease Inhibitor"/>
    <property type="match status" value="1"/>
</dbReference>
<gene>
    <name evidence="2" type="ORF">NLI96_g3590</name>
</gene>
<dbReference type="SUPFAM" id="SSF52047">
    <property type="entry name" value="RNI-like"/>
    <property type="match status" value="1"/>
</dbReference>
<organism evidence="2 3">
    <name type="scientific">Meripilus lineatus</name>
    <dbReference type="NCBI Taxonomy" id="2056292"/>
    <lineage>
        <taxon>Eukaryota</taxon>
        <taxon>Fungi</taxon>
        <taxon>Dikarya</taxon>
        <taxon>Basidiomycota</taxon>
        <taxon>Agaricomycotina</taxon>
        <taxon>Agaricomycetes</taxon>
        <taxon>Polyporales</taxon>
        <taxon>Meripilaceae</taxon>
        <taxon>Meripilus</taxon>
    </lineage>
</organism>
<reference evidence="2" key="1">
    <citation type="submission" date="2022-07" db="EMBL/GenBank/DDBJ databases">
        <title>Genome Sequence of Physisporinus lineatus.</title>
        <authorList>
            <person name="Buettner E."/>
        </authorList>
    </citation>
    <scope>NUCLEOTIDE SEQUENCE</scope>
    <source>
        <strain evidence="2">VT162</strain>
    </source>
</reference>
<keyword evidence="3" id="KW-1185">Reference proteome</keyword>
<evidence type="ECO:0000256" key="1">
    <source>
        <dbReference type="SAM" id="MobiDB-lite"/>
    </source>
</evidence>